<dbReference type="Proteomes" id="UP001157125">
    <property type="component" value="Unassembled WGS sequence"/>
</dbReference>
<feature type="domain" description="Thioredoxin-like fold" evidence="2">
    <location>
        <begin position="97"/>
        <end position="235"/>
    </location>
</feature>
<reference evidence="4" key="1">
    <citation type="journal article" date="2019" name="Int. J. Syst. Evol. Microbiol.">
        <title>The Global Catalogue of Microorganisms (GCM) 10K type strain sequencing project: providing services to taxonomists for standard genome sequencing and annotation.</title>
        <authorList>
            <consortium name="The Broad Institute Genomics Platform"/>
            <consortium name="The Broad Institute Genome Sequencing Center for Infectious Disease"/>
            <person name="Wu L."/>
            <person name="Ma J."/>
        </authorList>
    </citation>
    <scope>NUCLEOTIDE SEQUENCE [LARGE SCALE GENOMIC DNA]</scope>
    <source>
        <strain evidence="4">NBRC 112299</strain>
    </source>
</reference>
<dbReference type="InterPro" id="IPR012336">
    <property type="entry name" value="Thioredoxin-like_fold"/>
</dbReference>
<proteinExistence type="predicted"/>
<protein>
    <recommendedName>
        <fullName evidence="2">Thioredoxin-like fold domain-containing protein</fullName>
    </recommendedName>
</protein>
<name>A0ABQ6IED2_9MICO</name>
<evidence type="ECO:0000259" key="2">
    <source>
        <dbReference type="Pfam" id="PF13462"/>
    </source>
</evidence>
<keyword evidence="1" id="KW-1133">Transmembrane helix</keyword>
<sequence length="291" mass="30463">MANKKPQGNDRAAQARKAAQAQMKAQERRTAAIIGISAIAVVLLFAGIVYFIVRSSDIPTLDSDDVVAPAAADVTGGIAVGTGGVAGEDVPEGTARLDIYQDFMCPICGQFEDLNAADLDTLREEGDVAIYYHPISILDRYSNGTEFSTRAANAAATVADQAPEAFLAFQAAMYENQPEENSDGLSDDQIASIAVTAGVPQEVADTFVDGTFTKWVIAATDQSNQDGISGTPMMRMADAGDAFADGKVLDQETDVMYFQEGALLEYARAVGAGEIVVTAPTSTSPSPSAGE</sequence>
<dbReference type="Pfam" id="PF13462">
    <property type="entry name" value="Thioredoxin_4"/>
    <property type="match status" value="1"/>
</dbReference>
<dbReference type="CDD" id="cd02972">
    <property type="entry name" value="DsbA_family"/>
    <property type="match status" value="1"/>
</dbReference>
<organism evidence="3 4">
    <name type="scientific">Demequina litorisediminis</name>
    <dbReference type="NCBI Taxonomy" id="1849022"/>
    <lineage>
        <taxon>Bacteria</taxon>
        <taxon>Bacillati</taxon>
        <taxon>Actinomycetota</taxon>
        <taxon>Actinomycetes</taxon>
        <taxon>Micrococcales</taxon>
        <taxon>Demequinaceae</taxon>
        <taxon>Demequina</taxon>
    </lineage>
</organism>
<dbReference type="Gene3D" id="3.40.30.10">
    <property type="entry name" value="Glutaredoxin"/>
    <property type="match status" value="1"/>
</dbReference>
<dbReference type="SUPFAM" id="SSF52833">
    <property type="entry name" value="Thioredoxin-like"/>
    <property type="match status" value="1"/>
</dbReference>
<keyword evidence="1" id="KW-0472">Membrane</keyword>
<comment type="caution">
    <text evidence="3">The sequence shown here is derived from an EMBL/GenBank/DDBJ whole genome shotgun (WGS) entry which is preliminary data.</text>
</comment>
<accession>A0ABQ6IED2</accession>
<evidence type="ECO:0000256" key="1">
    <source>
        <dbReference type="SAM" id="Phobius"/>
    </source>
</evidence>
<keyword evidence="1" id="KW-0812">Transmembrane</keyword>
<feature type="transmembrane region" description="Helical" evidence="1">
    <location>
        <begin position="31"/>
        <end position="53"/>
    </location>
</feature>
<dbReference type="EMBL" id="BSUN01000001">
    <property type="protein sequence ID" value="GMA35118.1"/>
    <property type="molecule type" value="Genomic_DNA"/>
</dbReference>
<evidence type="ECO:0000313" key="4">
    <source>
        <dbReference type="Proteomes" id="UP001157125"/>
    </source>
</evidence>
<gene>
    <name evidence="3" type="ORF">GCM10025876_13220</name>
</gene>
<keyword evidence="4" id="KW-1185">Reference proteome</keyword>
<dbReference type="RefSeq" id="WP_284327776.1">
    <property type="nucleotide sequence ID" value="NZ_BSUN01000001.1"/>
</dbReference>
<dbReference type="InterPro" id="IPR036249">
    <property type="entry name" value="Thioredoxin-like_sf"/>
</dbReference>
<evidence type="ECO:0000313" key="3">
    <source>
        <dbReference type="EMBL" id="GMA35118.1"/>
    </source>
</evidence>